<reference evidence="2" key="1">
    <citation type="submission" date="2016-10" db="EMBL/GenBank/DDBJ databases">
        <authorList>
            <person name="Varghese N."/>
            <person name="Submissions S."/>
        </authorList>
    </citation>
    <scope>NUCLEOTIDE SEQUENCE [LARGE SCALE GENOMIC DNA]</scope>
    <source>
        <strain evidence="2">DSM 173</strain>
    </source>
</reference>
<organism evidence="1 2">
    <name type="scientific">Allochromatium warmingii</name>
    <name type="common">Chromatium warmingii</name>
    <dbReference type="NCBI Taxonomy" id="61595"/>
    <lineage>
        <taxon>Bacteria</taxon>
        <taxon>Pseudomonadati</taxon>
        <taxon>Pseudomonadota</taxon>
        <taxon>Gammaproteobacteria</taxon>
        <taxon>Chromatiales</taxon>
        <taxon>Chromatiaceae</taxon>
        <taxon>Allochromatium</taxon>
    </lineage>
</organism>
<evidence type="ECO:0000313" key="2">
    <source>
        <dbReference type="Proteomes" id="UP000198672"/>
    </source>
</evidence>
<dbReference type="STRING" id="61595.SAMN05421644_13424"/>
<name>A0A1H3HNF2_ALLWA</name>
<dbReference type="RefSeq" id="WP_177169051.1">
    <property type="nucleotide sequence ID" value="NZ_FNOW01000034.1"/>
</dbReference>
<keyword evidence="2" id="KW-1185">Reference proteome</keyword>
<dbReference type="EMBL" id="FNOW01000034">
    <property type="protein sequence ID" value="SDY16318.1"/>
    <property type="molecule type" value="Genomic_DNA"/>
</dbReference>
<sequence length="49" mass="5433">MTAIITDSFTHNYHACDQQLAAAQKSLTSSDWALINHATQILVKAINYL</sequence>
<dbReference type="Proteomes" id="UP000198672">
    <property type="component" value="Unassembled WGS sequence"/>
</dbReference>
<protein>
    <submittedName>
        <fullName evidence="1">Uncharacterized protein</fullName>
    </submittedName>
</protein>
<dbReference type="AlphaFoldDB" id="A0A1H3HNF2"/>
<gene>
    <name evidence="1" type="ORF">SAMN05421644_13424</name>
</gene>
<proteinExistence type="predicted"/>
<evidence type="ECO:0000313" key="1">
    <source>
        <dbReference type="EMBL" id="SDY16318.1"/>
    </source>
</evidence>
<accession>A0A1H3HNF2</accession>